<feature type="domain" description="HTH myb-type" evidence="2">
    <location>
        <begin position="1"/>
        <end position="30"/>
    </location>
</feature>
<keyword evidence="4" id="KW-1185">Reference proteome</keyword>
<dbReference type="PROSITE" id="PS50090">
    <property type="entry name" value="MYB_LIKE"/>
    <property type="match status" value="1"/>
</dbReference>
<dbReference type="InterPro" id="IPR017930">
    <property type="entry name" value="Myb_dom"/>
</dbReference>
<dbReference type="EMBL" id="WJXW01000019">
    <property type="protein sequence ID" value="KAF9728627.1"/>
    <property type="molecule type" value="Genomic_DNA"/>
</dbReference>
<evidence type="ECO:0000259" key="1">
    <source>
        <dbReference type="PROSITE" id="PS50090"/>
    </source>
</evidence>
<proteinExistence type="predicted"/>
<feature type="domain" description="Myb-like" evidence="1">
    <location>
        <begin position="1"/>
        <end position="26"/>
    </location>
</feature>
<dbReference type="Proteomes" id="UP000756921">
    <property type="component" value="Unassembled WGS sequence"/>
</dbReference>
<keyword evidence="3" id="KW-0238">DNA-binding</keyword>
<dbReference type="Pfam" id="PF00249">
    <property type="entry name" value="Myb_DNA-binding"/>
    <property type="match status" value="1"/>
</dbReference>
<evidence type="ECO:0000259" key="2">
    <source>
        <dbReference type="PROSITE" id="PS51294"/>
    </source>
</evidence>
<dbReference type="Gene3D" id="1.10.10.60">
    <property type="entry name" value="Homeodomain-like"/>
    <property type="match status" value="1"/>
</dbReference>
<dbReference type="GO" id="GO:0003677">
    <property type="term" value="F:DNA binding"/>
    <property type="evidence" value="ECO:0007669"/>
    <property type="project" value="UniProtKB-KW"/>
</dbReference>
<dbReference type="InterPro" id="IPR001005">
    <property type="entry name" value="SANT/Myb"/>
</dbReference>
<gene>
    <name evidence="3" type="ORF">PMIN01_13455</name>
</gene>
<dbReference type="AlphaFoldDB" id="A0A9P6G3X1"/>
<sequence>MTWDDVAKHLHGRSSLSCRLRYQNHLEKRAVLDEENFAYVYDRYTSFKEQMWQIVGTALGIPWRTAEALHWQLGQEDMTARTNSPLFKLHPLITSGSIDMEGRLVNVMTLP</sequence>
<dbReference type="PROSITE" id="PS51294">
    <property type="entry name" value="HTH_MYB"/>
    <property type="match status" value="1"/>
</dbReference>
<accession>A0A9P6G3X1</accession>
<evidence type="ECO:0000313" key="4">
    <source>
        <dbReference type="Proteomes" id="UP000756921"/>
    </source>
</evidence>
<dbReference type="OrthoDB" id="2350934at2759"/>
<dbReference type="CDD" id="cd00167">
    <property type="entry name" value="SANT"/>
    <property type="match status" value="1"/>
</dbReference>
<dbReference type="SUPFAM" id="SSF46689">
    <property type="entry name" value="Homeodomain-like"/>
    <property type="match status" value="1"/>
</dbReference>
<comment type="caution">
    <text evidence="3">The sequence shown here is derived from an EMBL/GenBank/DDBJ whole genome shotgun (WGS) entry which is preliminary data.</text>
</comment>
<reference evidence="3" key="1">
    <citation type="journal article" date="2020" name="Mol. Plant Microbe Interact.">
        <title>Genome Sequence of the Biocontrol Agent Coniothyrium minitans strain Conio (IMI 134523).</title>
        <authorList>
            <person name="Patel D."/>
            <person name="Shittu T.A."/>
            <person name="Baroncelli R."/>
            <person name="Muthumeenakshi S."/>
            <person name="Osborne T.H."/>
            <person name="Janganan T.K."/>
            <person name="Sreenivasaprasad S."/>
        </authorList>
    </citation>
    <scope>NUCLEOTIDE SEQUENCE</scope>
    <source>
        <strain evidence="3">Conio</strain>
    </source>
</reference>
<protein>
    <submittedName>
        <fullName evidence="3">Myb dna-binding domain protein</fullName>
    </submittedName>
</protein>
<evidence type="ECO:0000313" key="3">
    <source>
        <dbReference type="EMBL" id="KAF9728627.1"/>
    </source>
</evidence>
<dbReference type="InterPro" id="IPR009057">
    <property type="entry name" value="Homeodomain-like_sf"/>
</dbReference>
<name>A0A9P6G3X1_9PLEO</name>
<organism evidence="3 4">
    <name type="scientific">Paraphaeosphaeria minitans</name>
    <dbReference type="NCBI Taxonomy" id="565426"/>
    <lineage>
        <taxon>Eukaryota</taxon>
        <taxon>Fungi</taxon>
        <taxon>Dikarya</taxon>
        <taxon>Ascomycota</taxon>
        <taxon>Pezizomycotina</taxon>
        <taxon>Dothideomycetes</taxon>
        <taxon>Pleosporomycetidae</taxon>
        <taxon>Pleosporales</taxon>
        <taxon>Massarineae</taxon>
        <taxon>Didymosphaeriaceae</taxon>
        <taxon>Paraphaeosphaeria</taxon>
    </lineage>
</organism>